<proteinExistence type="predicted"/>
<dbReference type="EMBL" id="HACA01002744">
    <property type="protein sequence ID" value="CDW20105.1"/>
    <property type="molecule type" value="Transcribed_RNA"/>
</dbReference>
<feature type="signal peptide" evidence="1">
    <location>
        <begin position="1"/>
        <end position="33"/>
    </location>
</feature>
<dbReference type="AlphaFoldDB" id="A0A0K2T2Q7"/>
<evidence type="ECO:0000313" key="2">
    <source>
        <dbReference type="EMBL" id="CDW20105.1"/>
    </source>
</evidence>
<organism evidence="2">
    <name type="scientific">Lepeophtheirus salmonis</name>
    <name type="common">Salmon louse</name>
    <name type="synonym">Caligus salmonis</name>
    <dbReference type="NCBI Taxonomy" id="72036"/>
    <lineage>
        <taxon>Eukaryota</taxon>
        <taxon>Metazoa</taxon>
        <taxon>Ecdysozoa</taxon>
        <taxon>Arthropoda</taxon>
        <taxon>Crustacea</taxon>
        <taxon>Multicrustacea</taxon>
        <taxon>Hexanauplia</taxon>
        <taxon>Copepoda</taxon>
        <taxon>Siphonostomatoida</taxon>
        <taxon>Caligidae</taxon>
        <taxon>Lepeophtheirus</taxon>
    </lineage>
</organism>
<name>A0A0K2T2Q7_LEPSM</name>
<accession>A0A0K2T2Q7</accession>
<evidence type="ECO:0000256" key="1">
    <source>
        <dbReference type="SAM" id="SignalP"/>
    </source>
</evidence>
<feature type="chain" id="PRO_5005487379" evidence="1">
    <location>
        <begin position="34"/>
        <end position="99"/>
    </location>
</feature>
<sequence>MCGRGHGPVGRTNSSFKMVLMYSLLMIFTPAGANTKGDFPVSVTAFQSITDCGLCTLLIPWSPSSPFLGRIRSFWGLKAYSIVKIFSSLNTCQSSVFEE</sequence>
<keyword evidence="1" id="KW-0732">Signal</keyword>
<protein>
    <submittedName>
        <fullName evidence="2">Uncharacterized protein</fullName>
    </submittedName>
</protein>
<reference evidence="2" key="1">
    <citation type="submission" date="2014-05" db="EMBL/GenBank/DDBJ databases">
        <authorList>
            <person name="Chronopoulou M."/>
        </authorList>
    </citation>
    <scope>NUCLEOTIDE SEQUENCE</scope>
    <source>
        <tissue evidence="2">Whole organism</tissue>
    </source>
</reference>